<dbReference type="InterPro" id="IPR043472">
    <property type="entry name" value="Macro_dom-like"/>
</dbReference>
<feature type="domain" description="Macro" evidence="1">
    <location>
        <begin position="1"/>
        <end position="142"/>
    </location>
</feature>
<dbReference type="Gene3D" id="3.40.220.10">
    <property type="entry name" value="Leucine Aminopeptidase, subunit E, domain 1"/>
    <property type="match status" value="1"/>
</dbReference>
<proteinExistence type="predicted"/>
<dbReference type="InterPro" id="IPR002589">
    <property type="entry name" value="Macro_dom"/>
</dbReference>
<comment type="caution">
    <text evidence="2">The sequence shown here is derived from an EMBL/GenBank/DDBJ whole genome shotgun (WGS) entry which is preliminary data.</text>
</comment>
<dbReference type="PANTHER" id="PTHR11106:SF27">
    <property type="entry name" value="MACRO DOMAIN-CONTAINING PROTEIN"/>
    <property type="match status" value="1"/>
</dbReference>
<dbReference type="SUPFAM" id="SSF52949">
    <property type="entry name" value="Macro domain-like"/>
    <property type="match status" value="1"/>
</dbReference>
<dbReference type="SMART" id="SM00506">
    <property type="entry name" value="A1pp"/>
    <property type="match status" value="1"/>
</dbReference>
<protein>
    <submittedName>
        <fullName evidence="2">RNase III inhibitor</fullName>
    </submittedName>
</protein>
<dbReference type="EMBL" id="JAAFGW010000294">
    <property type="protein sequence ID" value="NDP49530.1"/>
    <property type="molecule type" value="Genomic_DNA"/>
</dbReference>
<sequence>MGLESPAIVTACLGNIVGQPECDAIVNSANTSLRSGSGVCGAIHKAAGPELARYAVQFAPLGLAQAVATPGFNLPNRIVIHCRGPNFHFDSNPASNLGLCLKNVLELSEQEDVRRIGHGRARNPAPGICAKRGCTIRVDRCY</sequence>
<evidence type="ECO:0000313" key="3">
    <source>
        <dbReference type="Proteomes" id="UP000483432"/>
    </source>
</evidence>
<gene>
    <name evidence="2" type="ORF">GZ085_14305</name>
</gene>
<dbReference type="Proteomes" id="UP000483432">
    <property type="component" value="Unassembled WGS sequence"/>
</dbReference>
<dbReference type="PANTHER" id="PTHR11106">
    <property type="entry name" value="GANGLIOSIDE INDUCED DIFFERENTIATION ASSOCIATED PROTEIN 2-RELATED"/>
    <property type="match status" value="1"/>
</dbReference>
<dbReference type="AlphaFoldDB" id="A0A7C9P9P7"/>
<organism evidence="2 3">
    <name type="scientific">Sulfuriferula multivorans</name>
    <dbReference type="NCBI Taxonomy" id="1559896"/>
    <lineage>
        <taxon>Bacteria</taxon>
        <taxon>Pseudomonadati</taxon>
        <taxon>Pseudomonadota</taxon>
        <taxon>Betaproteobacteria</taxon>
        <taxon>Nitrosomonadales</taxon>
        <taxon>Sulfuricellaceae</taxon>
        <taxon>Sulfuriferula</taxon>
    </lineage>
</organism>
<evidence type="ECO:0000259" key="1">
    <source>
        <dbReference type="PROSITE" id="PS51154"/>
    </source>
</evidence>
<reference evidence="2 3" key="1">
    <citation type="submission" date="2019-09" db="EMBL/GenBank/DDBJ databases">
        <title>H2 Metabolism Revealed by Metagenomic Analysis in Subglacial Sediment of East Antarctica.</title>
        <authorList>
            <person name="Yang Z."/>
            <person name="Zhang Y."/>
            <person name="Lv Y."/>
            <person name="Yan W."/>
            <person name="Xiao X."/>
            <person name="Sun B."/>
            <person name="Ma H."/>
        </authorList>
    </citation>
    <scope>NUCLEOTIDE SEQUENCE [LARGE SCALE GENOMIC DNA]</scope>
    <source>
        <strain evidence="2">Bin2_2</strain>
    </source>
</reference>
<dbReference type="PROSITE" id="PS51154">
    <property type="entry name" value="MACRO"/>
    <property type="match status" value="1"/>
</dbReference>
<accession>A0A7C9P9P7</accession>
<dbReference type="Pfam" id="PF01661">
    <property type="entry name" value="Macro"/>
    <property type="match status" value="1"/>
</dbReference>
<evidence type="ECO:0000313" key="2">
    <source>
        <dbReference type="EMBL" id="NDP49530.1"/>
    </source>
</evidence>
<name>A0A7C9P9P7_9PROT</name>